<comment type="caution">
    <text evidence="1">The sequence shown here is derived from an EMBL/GenBank/DDBJ whole genome shotgun (WGS) entry which is preliminary data.</text>
</comment>
<evidence type="ECO:0000313" key="1">
    <source>
        <dbReference type="EMBL" id="KAF2633659.1"/>
    </source>
</evidence>
<evidence type="ECO:0000313" key="2">
    <source>
        <dbReference type="Proteomes" id="UP000799754"/>
    </source>
</evidence>
<gene>
    <name evidence="1" type="ORF">BU25DRAFT_444346</name>
</gene>
<accession>A0ACB6SJL7</accession>
<dbReference type="Proteomes" id="UP000799754">
    <property type="component" value="Unassembled WGS sequence"/>
</dbReference>
<sequence length="232" mass="26888">MIATKALTALSMMIWFRSFKYLRRGITSALQLYRNIFLARADFEAFVEPLDGSFNGHFIRSLSLRVGDESFVFDKRPLISEDFRSQYNSDDEFERNDYRAPEPRVEWGDEDFDRYGSIPRALRLIYEQFENIACLFDTMDKLVSFSLLLEPDSIFANPRSTLTELINALPFSCPSLELDTKGHDCHWGSSSHACTAIRRIMPRMQHVRLQLGAMCPSMFRTEAERGNLRATR</sequence>
<organism evidence="1 2">
    <name type="scientific">Macroventuria anomochaeta</name>
    <dbReference type="NCBI Taxonomy" id="301207"/>
    <lineage>
        <taxon>Eukaryota</taxon>
        <taxon>Fungi</taxon>
        <taxon>Dikarya</taxon>
        <taxon>Ascomycota</taxon>
        <taxon>Pezizomycotina</taxon>
        <taxon>Dothideomycetes</taxon>
        <taxon>Pleosporomycetidae</taxon>
        <taxon>Pleosporales</taxon>
        <taxon>Pleosporineae</taxon>
        <taxon>Didymellaceae</taxon>
        <taxon>Macroventuria</taxon>
    </lineage>
</organism>
<keyword evidence="2" id="KW-1185">Reference proteome</keyword>
<protein>
    <submittedName>
        <fullName evidence="1">Uncharacterized protein</fullName>
    </submittedName>
</protein>
<name>A0ACB6SJL7_9PLEO</name>
<reference evidence="1" key="1">
    <citation type="journal article" date="2020" name="Stud. Mycol.">
        <title>101 Dothideomycetes genomes: a test case for predicting lifestyles and emergence of pathogens.</title>
        <authorList>
            <person name="Haridas S."/>
            <person name="Albert R."/>
            <person name="Binder M."/>
            <person name="Bloem J."/>
            <person name="Labutti K."/>
            <person name="Salamov A."/>
            <person name="Andreopoulos B."/>
            <person name="Baker S."/>
            <person name="Barry K."/>
            <person name="Bills G."/>
            <person name="Bluhm B."/>
            <person name="Cannon C."/>
            <person name="Castanera R."/>
            <person name="Culley D."/>
            <person name="Daum C."/>
            <person name="Ezra D."/>
            <person name="Gonzalez J."/>
            <person name="Henrissat B."/>
            <person name="Kuo A."/>
            <person name="Liang C."/>
            <person name="Lipzen A."/>
            <person name="Lutzoni F."/>
            <person name="Magnuson J."/>
            <person name="Mondo S."/>
            <person name="Nolan M."/>
            <person name="Ohm R."/>
            <person name="Pangilinan J."/>
            <person name="Park H.-J."/>
            <person name="Ramirez L."/>
            <person name="Alfaro M."/>
            <person name="Sun H."/>
            <person name="Tritt A."/>
            <person name="Yoshinaga Y."/>
            <person name="Zwiers L.-H."/>
            <person name="Turgeon B."/>
            <person name="Goodwin S."/>
            <person name="Spatafora J."/>
            <person name="Crous P."/>
            <person name="Grigoriev I."/>
        </authorList>
    </citation>
    <scope>NUCLEOTIDE SEQUENCE</scope>
    <source>
        <strain evidence="1">CBS 525.71</strain>
    </source>
</reference>
<dbReference type="EMBL" id="MU006701">
    <property type="protein sequence ID" value="KAF2633659.1"/>
    <property type="molecule type" value="Genomic_DNA"/>
</dbReference>
<proteinExistence type="predicted"/>